<comment type="caution">
    <text evidence="2">The sequence shown here is derived from an EMBL/GenBank/DDBJ whole genome shotgun (WGS) entry which is preliminary data.</text>
</comment>
<keyword evidence="1" id="KW-0472">Membrane</keyword>
<evidence type="ECO:0000313" key="2">
    <source>
        <dbReference type="EMBL" id="NHN87124.1"/>
    </source>
</evidence>
<name>A0ABX0JWA6_9PROT</name>
<keyword evidence="1" id="KW-0812">Transmembrane</keyword>
<accession>A0ABX0JWA6</accession>
<dbReference type="Proteomes" id="UP000631653">
    <property type="component" value="Unassembled WGS sequence"/>
</dbReference>
<feature type="transmembrane region" description="Helical" evidence="1">
    <location>
        <begin position="23"/>
        <end position="44"/>
    </location>
</feature>
<keyword evidence="1" id="KW-1133">Transmembrane helix</keyword>
<dbReference type="InterPro" id="IPR005625">
    <property type="entry name" value="PepSY-ass_TM"/>
</dbReference>
<proteinExistence type="predicted"/>
<dbReference type="PANTHER" id="PTHR34219">
    <property type="entry name" value="IRON-REGULATED INNER MEMBRANE PROTEIN-RELATED"/>
    <property type="match status" value="1"/>
</dbReference>
<dbReference type="PANTHER" id="PTHR34219:SF6">
    <property type="entry name" value="BLR3280 PROTEIN"/>
    <property type="match status" value="1"/>
</dbReference>
<evidence type="ECO:0008006" key="4">
    <source>
        <dbReference type="Google" id="ProtNLM"/>
    </source>
</evidence>
<dbReference type="EMBL" id="WOSY01000001">
    <property type="protein sequence ID" value="NHN87124.1"/>
    <property type="molecule type" value="Genomic_DNA"/>
</dbReference>
<protein>
    <recommendedName>
        <fullName evidence="4">Peptidase</fullName>
    </recommendedName>
</protein>
<dbReference type="Pfam" id="PF03929">
    <property type="entry name" value="PepSY_TM"/>
    <property type="match status" value="1"/>
</dbReference>
<keyword evidence="3" id="KW-1185">Reference proteome</keyword>
<sequence length="479" mass="53141">MTPPARSGLRKRLLRTLYVTHRWLGIGIGLLMTSWCLSGMVMLWRPWPIPDPAAGQGVHGPLHLPAQLPPIAALTEPEERFQSFRLGMTGEAPVLTLVPVAGAPFAVDLRTGQRGGIAPEDAGASAQAYAAAVGVQERRAFEGTTTDDQWVLDTPGRMGGFERFRFPGPRHLVVYVSPLTGDVTQATDTTSRAWAWVGAIPHWLYPAALRRHPPAWKWTVIILSGTGMFLTVTGLVVGLLRLRKRWPFSHYHRWHLVHHLGGLVFGLLALSWIATGFLTMNPGGAFESRKETLAPLHVTGSMTGREVFAVLDRVLRASPADWTDVRSVLLNGRIFLAVTARDRHRQRLDASLSPAPLAKEALGQSALLLTEPDQYYFDRPLRKRPFPVFRLSTTDGTLFYLDACSGEVLAAFDRPARQSRWMVYGLHDMDVLSWLRTPTARLMIVFPCLCGVCLIFLSGIVIGVKYLRAEPPRNRSGRM</sequence>
<feature type="transmembrane region" description="Helical" evidence="1">
    <location>
        <begin position="260"/>
        <end position="280"/>
    </location>
</feature>
<reference evidence="2 3" key="1">
    <citation type="journal article" date="2020" name="Int. J. Syst. Evol. Microbiol.">
        <title>Novel acetic acid bacteria from cider fermentations: Acetobacter conturbans sp. nov. and Acetobacter fallax sp. nov.</title>
        <authorList>
            <person name="Sombolestani A.S."/>
            <person name="Cleenwerck I."/>
            <person name="Cnockaert M."/>
            <person name="Borremans W."/>
            <person name="Wieme A.D."/>
            <person name="De Vuyst L."/>
            <person name="Vandamme P."/>
        </authorList>
    </citation>
    <scope>NUCLEOTIDE SEQUENCE [LARGE SCALE GENOMIC DNA]</scope>
    <source>
        <strain evidence="2 3">LMG 1627</strain>
    </source>
</reference>
<feature type="transmembrane region" description="Helical" evidence="1">
    <location>
        <begin position="218"/>
        <end position="240"/>
    </location>
</feature>
<evidence type="ECO:0000313" key="3">
    <source>
        <dbReference type="Proteomes" id="UP000631653"/>
    </source>
</evidence>
<organism evidence="2 3">
    <name type="scientific">Acetobacter conturbans</name>
    <dbReference type="NCBI Taxonomy" id="1737472"/>
    <lineage>
        <taxon>Bacteria</taxon>
        <taxon>Pseudomonadati</taxon>
        <taxon>Pseudomonadota</taxon>
        <taxon>Alphaproteobacteria</taxon>
        <taxon>Acetobacterales</taxon>
        <taxon>Acetobacteraceae</taxon>
        <taxon>Acetobacter</taxon>
    </lineage>
</organism>
<evidence type="ECO:0000256" key="1">
    <source>
        <dbReference type="SAM" id="Phobius"/>
    </source>
</evidence>
<gene>
    <name evidence="2" type="ORF">GOB81_00530</name>
</gene>
<feature type="transmembrane region" description="Helical" evidence="1">
    <location>
        <begin position="442"/>
        <end position="464"/>
    </location>
</feature>
<dbReference type="RefSeq" id="WP_173568424.1">
    <property type="nucleotide sequence ID" value="NZ_WOSY01000001.1"/>
</dbReference>